<organism evidence="2 3">
    <name type="scientific">Pelosinus fermentans B4</name>
    <dbReference type="NCBI Taxonomy" id="1149862"/>
    <lineage>
        <taxon>Bacteria</taxon>
        <taxon>Bacillati</taxon>
        <taxon>Bacillota</taxon>
        <taxon>Negativicutes</taxon>
        <taxon>Selenomonadales</taxon>
        <taxon>Sporomusaceae</taxon>
        <taxon>Pelosinus</taxon>
    </lineage>
</organism>
<sequence length="233" mass="26217">MDIQCFGSSSKGNCYRIGGNFPLLLDVGLQFKKIQQLLDFKVSSIAGVLITHSHGDHSKAVSDFIKVGIDCYISQETAAELNISGHRVKIVEPLKQFKIGTWTVLPFELEHDVFNLGYLLSNGVEKILYITDTYYCRYKFTGVTHLLIECNHSYAILDRNIELGHLPPVMKNRLVKSHFSLENVKEFLKANDLSKIHEIWLIHLSDGNSNEGLFKREIAELTGKMVFIGGAAC</sequence>
<dbReference type="PANTHER" id="PTHR47619:SF1">
    <property type="entry name" value="EXODEOXYRIBONUCLEASE WALJ"/>
    <property type="match status" value="1"/>
</dbReference>
<dbReference type="Pfam" id="PF12706">
    <property type="entry name" value="Lactamase_B_2"/>
    <property type="match status" value="1"/>
</dbReference>
<protein>
    <submittedName>
        <fullName evidence="2">Beta-lactamase domain protein</fullName>
    </submittedName>
</protein>
<dbReference type="InterPro" id="IPR052533">
    <property type="entry name" value="WalJ/YycJ-like"/>
</dbReference>
<dbReference type="InterPro" id="IPR036866">
    <property type="entry name" value="RibonucZ/Hydroxyglut_hydro"/>
</dbReference>
<reference evidence="2 3" key="1">
    <citation type="journal article" date="2012" name="J. Bacteriol.">
        <title>Draft Genome Sequences for Two Metal-Reducing Pelosinus fermentans Strains Isolated from a Cr(VI)-Contaminated Site and for Type Strain R7.</title>
        <authorList>
            <person name="Brown S.D."/>
            <person name="Podar M."/>
            <person name="Klingeman D.M."/>
            <person name="Johnson C.M."/>
            <person name="Yang Z.K."/>
            <person name="Utturkar S.M."/>
            <person name="Land M.L."/>
            <person name="Mosher J.J."/>
            <person name="Hurt R.A.Jr."/>
            <person name="Phelps T.J."/>
            <person name="Palumbo A.V."/>
            <person name="Arkin A.P."/>
            <person name="Hazen T.C."/>
            <person name="Elias D.A."/>
        </authorList>
    </citation>
    <scope>NUCLEOTIDE SEQUENCE [LARGE SCALE GENOMIC DNA]</scope>
    <source>
        <strain evidence="2 3">B4</strain>
    </source>
</reference>
<proteinExistence type="predicted"/>
<evidence type="ECO:0000313" key="3">
    <source>
        <dbReference type="Proteomes" id="UP000004324"/>
    </source>
</evidence>
<feature type="domain" description="Metallo-beta-lactamase" evidence="1">
    <location>
        <begin position="11"/>
        <end position="178"/>
    </location>
</feature>
<dbReference type="OrthoDB" id="1846420at2"/>
<dbReference type="SMART" id="SM00849">
    <property type="entry name" value="Lactamase_B"/>
    <property type="match status" value="1"/>
</dbReference>
<dbReference type="RefSeq" id="WP_007930558.1">
    <property type="nucleotide sequence ID" value="NZ_AKVJ01000004.1"/>
</dbReference>
<dbReference type="Gene3D" id="3.60.15.10">
    <property type="entry name" value="Ribonuclease Z/Hydroxyacylglutathione hydrolase-like"/>
    <property type="match status" value="1"/>
</dbReference>
<name>I9B6G3_9FIRM</name>
<comment type="caution">
    <text evidence="2">The sequence shown here is derived from an EMBL/GenBank/DDBJ whole genome shotgun (WGS) entry which is preliminary data.</text>
</comment>
<dbReference type="EMBL" id="AKVJ01000004">
    <property type="protein sequence ID" value="EIW20742.1"/>
    <property type="molecule type" value="Genomic_DNA"/>
</dbReference>
<dbReference type="SUPFAM" id="SSF56281">
    <property type="entry name" value="Metallo-hydrolase/oxidoreductase"/>
    <property type="match status" value="1"/>
</dbReference>
<accession>I9B6G3</accession>
<dbReference type="InterPro" id="IPR001279">
    <property type="entry name" value="Metallo-B-lactamas"/>
</dbReference>
<dbReference type="PATRIC" id="fig|1149862.3.peg.229"/>
<dbReference type="AlphaFoldDB" id="I9B6G3"/>
<evidence type="ECO:0000313" key="2">
    <source>
        <dbReference type="EMBL" id="EIW20742.1"/>
    </source>
</evidence>
<gene>
    <name evidence="2" type="ORF">FB4_1954</name>
</gene>
<keyword evidence="3" id="KW-1185">Reference proteome</keyword>
<dbReference type="Proteomes" id="UP000004324">
    <property type="component" value="Unassembled WGS sequence"/>
</dbReference>
<dbReference type="PANTHER" id="PTHR47619">
    <property type="entry name" value="METALLO-HYDROLASE YYCJ-RELATED"/>
    <property type="match status" value="1"/>
</dbReference>
<evidence type="ECO:0000259" key="1">
    <source>
        <dbReference type="SMART" id="SM00849"/>
    </source>
</evidence>